<reference evidence="3" key="1">
    <citation type="submission" date="2021-01" db="EMBL/GenBank/DDBJ databases">
        <authorList>
            <person name="Corre E."/>
            <person name="Pelletier E."/>
            <person name="Niang G."/>
            <person name="Scheremetjew M."/>
            <person name="Finn R."/>
            <person name="Kale V."/>
            <person name="Holt S."/>
            <person name="Cochrane G."/>
            <person name="Meng A."/>
            <person name="Brown T."/>
            <person name="Cohen L."/>
        </authorList>
    </citation>
    <scope>NUCLEOTIDE SEQUENCE</scope>
    <source>
        <strain evidence="3">OF101</strain>
    </source>
</reference>
<gene>
    <name evidence="3" type="ORF">ACAT0790_LOCUS39474</name>
</gene>
<dbReference type="EMBL" id="HBGE01065828">
    <property type="protein sequence ID" value="CAD9162709.1"/>
    <property type="molecule type" value="Transcribed_RNA"/>
</dbReference>
<sequence>MASARALLIVGSLAWCAAASGGESCDGLGDALAAYQQRVQQHSPEGPAESEPLFGGLVPVVQQAISESLAERNGTHDRTLKSKSASEEEGEGSKVMVIWSLKKQEGGTTTRLVGSTGCRGTEAKTTCLMPMTSASQSKIEVALAQPMDNTTTFAMSLKVKVMFFTASSSTSCPVCGANCTGKFFGKPFVMTMPECPITGTWSYALPTDMMSKVPGRFYATWETELKRSDDSVVASYHTELGN</sequence>
<feature type="compositionally biased region" description="Basic and acidic residues" evidence="1">
    <location>
        <begin position="71"/>
        <end position="86"/>
    </location>
</feature>
<accession>A0A7S1WE35</accession>
<dbReference type="AlphaFoldDB" id="A0A7S1WE35"/>
<protein>
    <submittedName>
        <fullName evidence="3">Uncharacterized protein</fullName>
    </submittedName>
</protein>
<name>A0A7S1WE35_ALECA</name>
<keyword evidence="2" id="KW-0732">Signal</keyword>
<organism evidence="3">
    <name type="scientific">Alexandrium catenella</name>
    <name type="common">Red tide dinoflagellate</name>
    <name type="synonym">Gonyaulax catenella</name>
    <dbReference type="NCBI Taxonomy" id="2925"/>
    <lineage>
        <taxon>Eukaryota</taxon>
        <taxon>Sar</taxon>
        <taxon>Alveolata</taxon>
        <taxon>Dinophyceae</taxon>
        <taxon>Gonyaulacales</taxon>
        <taxon>Pyrocystaceae</taxon>
        <taxon>Alexandrium</taxon>
    </lineage>
</organism>
<feature type="region of interest" description="Disordered" evidence="1">
    <location>
        <begin position="71"/>
        <end position="92"/>
    </location>
</feature>
<feature type="signal peptide" evidence="2">
    <location>
        <begin position="1"/>
        <end position="19"/>
    </location>
</feature>
<proteinExistence type="predicted"/>
<evidence type="ECO:0000313" key="3">
    <source>
        <dbReference type="EMBL" id="CAD9162709.1"/>
    </source>
</evidence>
<feature type="chain" id="PRO_5030717219" evidence="2">
    <location>
        <begin position="20"/>
        <end position="242"/>
    </location>
</feature>
<evidence type="ECO:0000256" key="2">
    <source>
        <dbReference type="SAM" id="SignalP"/>
    </source>
</evidence>
<evidence type="ECO:0000256" key="1">
    <source>
        <dbReference type="SAM" id="MobiDB-lite"/>
    </source>
</evidence>